<keyword evidence="4" id="KW-1185">Reference proteome</keyword>
<feature type="compositionally biased region" description="Basic and acidic residues" evidence="1">
    <location>
        <begin position="695"/>
        <end position="712"/>
    </location>
</feature>
<accession>A0AAD5W1J2</accession>
<dbReference type="Proteomes" id="UP001213000">
    <property type="component" value="Unassembled WGS sequence"/>
</dbReference>
<sequence length="940" mass="106685">MPSTVASRRFTTSIWQRSLIRLRRASVDPSGPLLAIYSDAIAAHGYAHELANYGEYSGAPTEGQTYEYAKTIIDLITRGAPRLIIGGGIANFTNVTAAFNTRISSSTTASRSSFVVAVIPMDYKWAQVLSGSLLLSSRLSPMNFCMLRSKLPAKLLDQPGRREDREHRKHRKRHEHREQSLDSLQEHPAPALTPVVPLTHAEEVFEALKIYGAKQGRGGIPDGSVLKPYWRAARWILPGINLFCNIVTVLHAGLDKENQRKYTDAERQDFEAICDLVDNFEDTLTESWKKPDQFDIFASWMVTWAEAVRTADISDLKNHATEYIPREPGELVRPKITDKNNKALRGFNHPQFAWLLTPRAWAADLDEASYSEDEKEKLFKRYCRDVVNGKIKLTQKDFCNLLFDKSTPYSKQDILPGFLHGRYLIACYRIIFTGPSSAPNGTRKAAKRSKAELHNLTRVTPQTLAYAACLARHNASSAETWSNKDGNFNYLAFYEIIVTFLYDQYDDEWISNLLSWFTKRVPALNRRASQLEFRPEDEDELMEKHTEFIDSLFAMRRCHHELGMSERLDYHNSHAEVQEEAPGPWFIDGNEPDSDASVHKEKGQRGPWFSDTEGNSDIDVEDDKNCQDSPDWQSNRQQVASDDDDNAGLSLQRRKVAKSVSPPPEEIKVVTKSNQKPKPRMKAKKPLPVQEMEYFEAREFSRHGDERERSIEGEAEADEDQMAAVSKAKPSKKPSVVEPNDDYDAGIDEQKNSESLRVEDYNSDEGGIPPKLQKAKRFTIPGKAMKLTTTWNHVVEDNDVTKSKSKLKRVAAEDDSDDAQAQKSKKSKSRHIEEEGEGEDTQQLKLKSKRVVEEEDGDRDDSPMVNRLKRVSKEATKPRKSKRSAGEEREVDKSVVPKSKRLKQSVVEEDSDHEVETQMPLKIKLPVPRLPAARALHSQS</sequence>
<feature type="compositionally biased region" description="Basic and acidic residues" evidence="1">
    <location>
        <begin position="884"/>
        <end position="895"/>
    </location>
</feature>
<dbReference type="Gene3D" id="3.40.50.261">
    <property type="entry name" value="Succinyl-CoA synthetase domains"/>
    <property type="match status" value="1"/>
</dbReference>
<feature type="domain" description="ATP-citrate synthase citrate-binding" evidence="2">
    <location>
        <begin position="35"/>
        <end position="107"/>
    </location>
</feature>
<comment type="caution">
    <text evidence="3">The sequence shown here is derived from an EMBL/GenBank/DDBJ whole genome shotgun (WGS) entry which is preliminary data.</text>
</comment>
<organism evidence="3 4">
    <name type="scientific">Leucocoprinus birnbaumii</name>
    <dbReference type="NCBI Taxonomy" id="56174"/>
    <lineage>
        <taxon>Eukaryota</taxon>
        <taxon>Fungi</taxon>
        <taxon>Dikarya</taxon>
        <taxon>Basidiomycota</taxon>
        <taxon>Agaricomycotina</taxon>
        <taxon>Agaricomycetes</taxon>
        <taxon>Agaricomycetidae</taxon>
        <taxon>Agaricales</taxon>
        <taxon>Agaricineae</taxon>
        <taxon>Agaricaceae</taxon>
        <taxon>Leucocoprinus</taxon>
    </lineage>
</organism>
<reference evidence="3" key="1">
    <citation type="submission" date="2022-07" db="EMBL/GenBank/DDBJ databases">
        <title>Genome Sequence of Leucocoprinus birnbaumii.</title>
        <authorList>
            <person name="Buettner E."/>
        </authorList>
    </citation>
    <scope>NUCLEOTIDE SEQUENCE</scope>
    <source>
        <strain evidence="3">VT141</strain>
    </source>
</reference>
<dbReference type="InterPro" id="IPR016102">
    <property type="entry name" value="Succinyl-CoA_synth-like"/>
</dbReference>
<proteinExistence type="predicted"/>
<feature type="compositionally biased region" description="Low complexity" evidence="1">
    <location>
        <begin position="723"/>
        <end position="738"/>
    </location>
</feature>
<feature type="compositionally biased region" description="Basic residues" evidence="1">
    <location>
        <begin position="675"/>
        <end position="685"/>
    </location>
</feature>
<gene>
    <name evidence="3" type="ORF">NP233_g889</name>
</gene>
<evidence type="ECO:0000313" key="4">
    <source>
        <dbReference type="Proteomes" id="UP001213000"/>
    </source>
</evidence>
<feature type="compositionally biased region" description="Polar residues" evidence="1">
    <location>
        <begin position="627"/>
        <end position="640"/>
    </location>
</feature>
<name>A0AAD5W1J2_9AGAR</name>
<evidence type="ECO:0000313" key="3">
    <source>
        <dbReference type="EMBL" id="KAJ3575758.1"/>
    </source>
</evidence>
<evidence type="ECO:0000256" key="1">
    <source>
        <dbReference type="SAM" id="MobiDB-lite"/>
    </source>
</evidence>
<dbReference type="AlphaFoldDB" id="A0AAD5W1J2"/>
<protein>
    <recommendedName>
        <fullName evidence="2">ATP-citrate synthase citrate-binding domain-containing protein</fullName>
    </recommendedName>
</protein>
<dbReference type="Pfam" id="PF20414">
    <property type="entry name" value="DUF6698"/>
    <property type="match status" value="1"/>
</dbReference>
<evidence type="ECO:0000259" key="2">
    <source>
        <dbReference type="Pfam" id="PF16114"/>
    </source>
</evidence>
<dbReference type="Pfam" id="PF16114">
    <property type="entry name" value="Citrate_bind"/>
    <property type="match status" value="1"/>
</dbReference>
<feature type="region of interest" description="Disordered" evidence="1">
    <location>
        <begin position="582"/>
        <end position="920"/>
    </location>
</feature>
<feature type="region of interest" description="Disordered" evidence="1">
    <location>
        <begin position="156"/>
        <end position="186"/>
    </location>
</feature>
<dbReference type="EMBL" id="JANIEX010000027">
    <property type="protein sequence ID" value="KAJ3575758.1"/>
    <property type="molecule type" value="Genomic_DNA"/>
</dbReference>
<dbReference type="InterPro" id="IPR046521">
    <property type="entry name" value="DUF6698"/>
</dbReference>
<dbReference type="InterPro" id="IPR032263">
    <property type="entry name" value="Citrate-bd"/>
</dbReference>
<feature type="compositionally biased region" description="Basic and acidic residues" evidence="1">
    <location>
        <begin position="748"/>
        <end position="760"/>
    </location>
</feature>